<dbReference type="InterPro" id="IPR014001">
    <property type="entry name" value="Helicase_ATP-bd"/>
</dbReference>
<evidence type="ECO:0000313" key="4">
    <source>
        <dbReference type="Proteomes" id="UP000007383"/>
    </source>
</evidence>
<dbReference type="RefSeq" id="WP_014454954.1">
    <property type="nucleotide sequence ID" value="NC_017098.1"/>
</dbReference>
<feature type="region of interest" description="Disordered" evidence="1">
    <location>
        <begin position="535"/>
        <end position="562"/>
    </location>
</feature>
<dbReference type="InterPro" id="IPR000305">
    <property type="entry name" value="GIY-YIG_endonuc"/>
</dbReference>
<proteinExistence type="predicted"/>
<evidence type="ECO:0000256" key="1">
    <source>
        <dbReference type="SAM" id="MobiDB-lite"/>
    </source>
</evidence>
<dbReference type="AlphaFoldDB" id="H9UHG4"/>
<dbReference type="EMBL" id="CP003282">
    <property type="protein sequence ID" value="AFG36957.1"/>
    <property type="molecule type" value="Genomic_DNA"/>
</dbReference>
<protein>
    <recommendedName>
        <fullName evidence="2">GIY-YIG domain-containing protein</fullName>
    </recommendedName>
</protein>
<dbReference type="HOGENOM" id="CLU_009521_1_0_12"/>
<keyword evidence="4" id="KW-1185">Reference proteome</keyword>
<dbReference type="Gene3D" id="3.40.50.300">
    <property type="entry name" value="P-loop containing nucleotide triphosphate hydrolases"/>
    <property type="match status" value="1"/>
</dbReference>
<dbReference type="InterPro" id="IPR027417">
    <property type="entry name" value="P-loop_NTPase"/>
</dbReference>
<feature type="domain" description="GIY-YIG" evidence="2">
    <location>
        <begin position="27"/>
        <end position="100"/>
    </location>
</feature>
<name>H9UHG4_SPIAZ</name>
<dbReference type="InterPro" id="IPR018647">
    <property type="entry name" value="SLFN_3-like_DNA/RNA_helicase"/>
</dbReference>
<dbReference type="SMART" id="SM00487">
    <property type="entry name" value="DEXDc"/>
    <property type="match status" value="1"/>
</dbReference>
<dbReference type="PROSITE" id="PS50164">
    <property type="entry name" value="GIY_YIG"/>
    <property type="match status" value="1"/>
</dbReference>
<evidence type="ECO:0000313" key="3">
    <source>
        <dbReference type="EMBL" id="AFG36957.1"/>
    </source>
</evidence>
<organism evidence="3 4">
    <name type="scientific">Spirochaeta africana (strain ATCC 700263 / DSM 8902 / Z-7692)</name>
    <dbReference type="NCBI Taxonomy" id="889378"/>
    <lineage>
        <taxon>Bacteria</taxon>
        <taxon>Pseudomonadati</taxon>
        <taxon>Spirochaetota</taxon>
        <taxon>Spirochaetia</taxon>
        <taxon>Spirochaetales</taxon>
        <taxon>Spirochaetaceae</taxon>
        <taxon>Spirochaeta</taxon>
    </lineage>
</organism>
<dbReference type="KEGG" id="sfc:Spiaf_0866"/>
<dbReference type="Proteomes" id="UP000007383">
    <property type="component" value="Chromosome"/>
</dbReference>
<dbReference type="OrthoDB" id="3193269at2"/>
<dbReference type="CDD" id="cd10439">
    <property type="entry name" value="GIY-YIG_COG3410"/>
    <property type="match status" value="1"/>
</dbReference>
<dbReference type="Pfam" id="PF09848">
    <property type="entry name" value="SLFN-g3_helicase"/>
    <property type="match status" value="1"/>
</dbReference>
<sequence length="562" mass="64411">MSTNRVVSYDFSQATLQQLKNDRQYRNWPVIYILENRRQAYIGETTSALQRIRNHLANRERRIFNKLYLIKDEMFNKSATLDLESSLIEYISGDGTYTLQNSNRGLRNHNYYNRQYYEQLFREIWDELRRHDIVKHSIRDIQNSDLFKYSPYKALTDDQAEIVAELEGIITSNRKSLSIIRGEPGSGKTILAIYLVKYLLSGDATAGLKIGIVLPQTSLRATVGQIFRNISGLKKNMVLGPNDVVKEDQQFDLLIVDEAHRLNRRQNLASYSAFDSAARKLGLDPAATDQLDWILQKSRHTVLLYDGKQSVKPSDVAASRFTSLSPEPRQFVLQSQMRVLAGDRYTGYIDAILRQRNPQTQTFPGYDLRLYTRLQPMVSDIQQLNDQYGLCRLAAGFAWDWISRDNPQLFDIEIEDCRLKWNATTRNWINSPNAHTEVGCIHTVQGYDLNYAGVIIGPEITMDNGRVRYHPERYKDRHGKNKSLSPARMVDYILNIYKTLMTRGIRGTFVYACDPHLSHYLAGYLPVYQEGQAGGYGEAKENEPAEQAAEAAPGYGVEEGED</sequence>
<dbReference type="eggNOG" id="COG0507">
    <property type="taxonomic scope" value="Bacteria"/>
</dbReference>
<reference evidence="4" key="1">
    <citation type="journal article" date="2013" name="Stand. Genomic Sci.">
        <title>Complete genome sequence of the halophilic bacterium Spirochaeta africana type strain (Z-7692(T)) from the alkaline Lake Magadi in the East African Rift.</title>
        <authorList>
            <person name="Liolos K."/>
            <person name="Abt B."/>
            <person name="Scheuner C."/>
            <person name="Teshima H."/>
            <person name="Held B."/>
            <person name="Lapidus A."/>
            <person name="Nolan M."/>
            <person name="Lucas S."/>
            <person name="Deshpande S."/>
            <person name="Cheng J.F."/>
            <person name="Tapia R."/>
            <person name="Goodwin L.A."/>
            <person name="Pitluck S."/>
            <person name="Pagani I."/>
            <person name="Ivanova N."/>
            <person name="Mavromatis K."/>
            <person name="Mikhailova N."/>
            <person name="Huntemann M."/>
            <person name="Pati A."/>
            <person name="Chen A."/>
            <person name="Palaniappan K."/>
            <person name="Land M."/>
            <person name="Rohde M."/>
            <person name="Tindall B.J."/>
            <person name="Detter J.C."/>
            <person name="Goker M."/>
            <person name="Bristow J."/>
            <person name="Eisen J.A."/>
            <person name="Markowitz V."/>
            <person name="Hugenholtz P."/>
            <person name="Woyke T."/>
            <person name="Klenk H.P."/>
            <person name="Kyrpides N.C."/>
        </authorList>
    </citation>
    <scope>NUCLEOTIDE SEQUENCE</scope>
    <source>
        <strain evidence="4">ATCC 700263 / DSM 8902 / Z-7692</strain>
    </source>
</reference>
<accession>H9UHG4</accession>
<dbReference type="eggNOG" id="COG3410">
    <property type="taxonomic scope" value="Bacteria"/>
</dbReference>
<dbReference type="STRING" id="889378.Spiaf_0866"/>
<gene>
    <name evidence="3" type="ordered locus">Spiaf_0866</name>
</gene>
<evidence type="ECO:0000259" key="2">
    <source>
        <dbReference type="PROSITE" id="PS50164"/>
    </source>
</evidence>
<dbReference type="SUPFAM" id="SSF52540">
    <property type="entry name" value="P-loop containing nucleoside triphosphate hydrolases"/>
    <property type="match status" value="1"/>
</dbReference>
<dbReference type="PATRIC" id="fig|889378.3.peg.868"/>